<keyword evidence="3" id="KW-1185">Reference proteome</keyword>
<organism evidence="2 3">
    <name type="scientific">Mycena sanguinolenta</name>
    <dbReference type="NCBI Taxonomy" id="230812"/>
    <lineage>
        <taxon>Eukaryota</taxon>
        <taxon>Fungi</taxon>
        <taxon>Dikarya</taxon>
        <taxon>Basidiomycota</taxon>
        <taxon>Agaricomycotina</taxon>
        <taxon>Agaricomycetes</taxon>
        <taxon>Agaricomycetidae</taxon>
        <taxon>Agaricales</taxon>
        <taxon>Marasmiineae</taxon>
        <taxon>Mycenaceae</taxon>
        <taxon>Mycena</taxon>
    </lineage>
</organism>
<evidence type="ECO:0000313" key="2">
    <source>
        <dbReference type="EMBL" id="KAF7357589.1"/>
    </source>
</evidence>
<dbReference type="EMBL" id="JACAZH010000010">
    <property type="protein sequence ID" value="KAF7357589.1"/>
    <property type="molecule type" value="Genomic_DNA"/>
</dbReference>
<proteinExistence type="predicted"/>
<evidence type="ECO:0000256" key="1">
    <source>
        <dbReference type="SAM" id="MobiDB-lite"/>
    </source>
</evidence>
<dbReference type="OrthoDB" id="3253026at2759"/>
<feature type="region of interest" description="Disordered" evidence="1">
    <location>
        <begin position="257"/>
        <end position="295"/>
    </location>
</feature>
<accession>A0A8H6YG10</accession>
<name>A0A8H6YG10_9AGAR</name>
<comment type="caution">
    <text evidence="2">The sequence shown here is derived from an EMBL/GenBank/DDBJ whole genome shotgun (WGS) entry which is preliminary data.</text>
</comment>
<gene>
    <name evidence="2" type="ORF">MSAN_01355300</name>
</gene>
<dbReference type="Proteomes" id="UP000623467">
    <property type="component" value="Unassembled WGS sequence"/>
</dbReference>
<protein>
    <submittedName>
        <fullName evidence="2">Nacht domain protein</fullName>
    </submittedName>
</protein>
<dbReference type="AlphaFoldDB" id="A0A8H6YG10"/>
<evidence type="ECO:0000313" key="3">
    <source>
        <dbReference type="Proteomes" id="UP000623467"/>
    </source>
</evidence>
<reference evidence="2" key="1">
    <citation type="submission" date="2020-05" db="EMBL/GenBank/DDBJ databases">
        <title>Mycena genomes resolve the evolution of fungal bioluminescence.</title>
        <authorList>
            <person name="Tsai I.J."/>
        </authorList>
    </citation>
    <scope>NUCLEOTIDE SEQUENCE</scope>
    <source>
        <strain evidence="2">160909Yilan</strain>
    </source>
</reference>
<sequence>MAPSMSPLFRTFKPIPILTALILGVCLVIALPGPAVHNITVSVPDGTTIQGNLFCKPATPFDILVFYLANYFTHAVTVKSYPGERGIAKYLSYASALFLPVSGLMRGLSAIVRHGRFTYGTLTQAARSGALCMVVRNEEWEPEDEFQATHIRLKWRCKVTGFLSVPPVSEMFRNSTYVSSQPGKPKVWNSTHLFDRSLDSDEWADLQTNSTVVTTYIPMYARESSSFWSFQDTIAFYVNRSLRKVHGVHRLPPRLLFRPRPRRRDTGTPRPRRKARYIIPVGGSQGDSRTSPRDLFGIHAVPHARRANT</sequence>